<organism evidence="2 3">
    <name type="scientific">Mesorhizobium loti R88b</name>
    <dbReference type="NCBI Taxonomy" id="935548"/>
    <lineage>
        <taxon>Bacteria</taxon>
        <taxon>Pseudomonadati</taxon>
        <taxon>Pseudomonadota</taxon>
        <taxon>Alphaproteobacteria</taxon>
        <taxon>Hyphomicrobiales</taxon>
        <taxon>Phyllobacteriaceae</taxon>
        <taxon>Mesorhizobium</taxon>
    </lineage>
</organism>
<dbReference type="InterPro" id="IPR002711">
    <property type="entry name" value="HNH"/>
</dbReference>
<keyword evidence="2" id="KW-0378">Hydrolase</keyword>
<dbReference type="Gene3D" id="1.10.30.50">
    <property type="match status" value="1"/>
</dbReference>
<dbReference type="CDD" id="cd00085">
    <property type="entry name" value="HNHc"/>
    <property type="match status" value="1"/>
</dbReference>
<gene>
    <name evidence="2" type="ORF">EB235_14395</name>
</gene>
<reference evidence="2 3" key="1">
    <citation type="submission" date="2018-10" db="EMBL/GenBank/DDBJ databases">
        <authorList>
            <person name="Perry B.J."/>
            <person name="Sullivan J.T."/>
            <person name="Murphy R.J.T."/>
            <person name="Ramsay J.P."/>
            <person name="Ronson C.W."/>
        </authorList>
    </citation>
    <scope>NUCLEOTIDE SEQUENCE [LARGE SCALE GENOMIC DNA]</scope>
    <source>
        <strain evidence="2 3">R88b</strain>
    </source>
</reference>
<dbReference type="AlphaFoldDB" id="A0A6M7WUA8"/>
<feature type="domain" description="HNH" evidence="1">
    <location>
        <begin position="62"/>
        <end position="113"/>
    </location>
</feature>
<sequence>MKSSRRLRGCCRVLKRHIATRRRTWVAQVPRVALPVRSANEPVRARYGDYKPQLRLDFSKSCGYCGDEDRFYGGLPGYHVDHFAPKDQFPGLETTYANLIYSCPYCNRGKSNKWIGSDPSVSHNGKEGFVDPCLAEFDVHIDRDDDGNFVALTPVGAYMIKNLKLYLARHRYIWTIRKLQYFADRADRLRHFVSKSDGQYVPLLELLADINARIKKYNDSVFDVAAQ</sequence>
<evidence type="ECO:0000313" key="3">
    <source>
        <dbReference type="Proteomes" id="UP000503017"/>
    </source>
</evidence>
<evidence type="ECO:0000259" key="1">
    <source>
        <dbReference type="Pfam" id="PF01844"/>
    </source>
</evidence>
<dbReference type="EMBL" id="CP033367">
    <property type="protein sequence ID" value="QKD02541.1"/>
    <property type="molecule type" value="Genomic_DNA"/>
</dbReference>
<accession>A0A6M7WUA8</accession>
<dbReference type="Pfam" id="PF01844">
    <property type="entry name" value="HNH"/>
    <property type="match status" value="1"/>
</dbReference>
<proteinExistence type="predicted"/>
<keyword evidence="2" id="KW-0540">Nuclease</keyword>
<keyword evidence="2" id="KW-0255">Endonuclease</keyword>
<dbReference type="Proteomes" id="UP000503017">
    <property type="component" value="Chromosome"/>
</dbReference>
<dbReference type="GO" id="GO:0004519">
    <property type="term" value="F:endonuclease activity"/>
    <property type="evidence" value="ECO:0007669"/>
    <property type="project" value="UniProtKB-KW"/>
</dbReference>
<name>A0A6M7WUA8_RHILI</name>
<protein>
    <submittedName>
        <fullName evidence="2">HNH endonuclease</fullName>
    </submittedName>
</protein>
<dbReference type="GO" id="GO:0008270">
    <property type="term" value="F:zinc ion binding"/>
    <property type="evidence" value="ECO:0007669"/>
    <property type="project" value="InterPro"/>
</dbReference>
<dbReference type="GO" id="GO:0003676">
    <property type="term" value="F:nucleic acid binding"/>
    <property type="evidence" value="ECO:0007669"/>
    <property type="project" value="InterPro"/>
</dbReference>
<evidence type="ECO:0000313" key="2">
    <source>
        <dbReference type="EMBL" id="QKD02541.1"/>
    </source>
</evidence>
<dbReference type="InterPro" id="IPR003615">
    <property type="entry name" value="HNH_nuc"/>
</dbReference>